<comment type="similarity">
    <text evidence="1">Belongs to the short-chain dehydrogenases/reductases (SDR) family.</text>
</comment>
<dbReference type="GO" id="GO:0016616">
    <property type="term" value="F:oxidoreductase activity, acting on the CH-OH group of donors, NAD or NADP as acceptor"/>
    <property type="evidence" value="ECO:0007669"/>
    <property type="project" value="TreeGrafter"/>
</dbReference>
<dbReference type="InterPro" id="IPR020904">
    <property type="entry name" value="Sc_DH/Rdtase_CS"/>
</dbReference>
<dbReference type="GO" id="GO:0048038">
    <property type="term" value="F:quinone binding"/>
    <property type="evidence" value="ECO:0007669"/>
    <property type="project" value="TreeGrafter"/>
</dbReference>
<dbReference type="InterPro" id="IPR002347">
    <property type="entry name" value="SDR_fam"/>
</dbReference>
<dbReference type="eggNOG" id="COG1028">
    <property type="taxonomic scope" value="Bacteria"/>
</dbReference>
<dbReference type="GO" id="GO:0006633">
    <property type="term" value="P:fatty acid biosynthetic process"/>
    <property type="evidence" value="ECO:0007669"/>
    <property type="project" value="TreeGrafter"/>
</dbReference>
<keyword evidence="4" id="KW-1185">Reference proteome</keyword>
<dbReference type="Proteomes" id="UP000003947">
    <property type="component" value="Unassembled WGS sequence"/>
</dbReference>
<evidence type="ECO:0000256" key="2">
    <source>
        <dbReference type="ARBA" id="ARBA00023002"/>
    </source>
</evidence>
<dbReference type="PANTHER" id="PTHR42760:SF133">
    <property type="entry name" value="3-OXOACYL-[ACYL-CARRIER-PROTEIN] REDUCTASE"/>
    <property type="match status" value="1"/>
</dbReference>
<dbReference type="STRING" id="864069.MicloDRAFT_00029180"/>
<dbReference type="SUPFAM" id="SSF51735">
    <property type="entry name" value="NAD(P)-binding Rossmann-fold domains"/>
    <property type="match status" value="1"/>
</dbReference>
<proteinExistence type="inferred from homology"/>
<evidence type="ECO:0000256" key="1">
    <source>
        <dbReference type="ARBA" id="ARBA00006484"/>
    </source>
</evidence>
<protein>
    <recommendedName>
        <fullName evidence="5">Short-chain alcohol dehydrogenase like protein</fullName>
    </recommendedName>
</protein>
<gene>
    <name evidence="3" type="ORF">MicloDRAFT_00029180</name>
</gene>
<evidence type="ECO:0000313" key="4">
    <source>
        <dbReference type="Proteomes" id="UP000003947"/>
    </source>
</evidence>
<dbReference type="InterPro" id="IPR036291">
    <property type="entry name" value="NAD(P)-bd_dom_sf"/>
</dbReference>
<dbReference type="AlphaFoldDB" id="I4YQX7"/>
<dbReference type="RefSeq" id="WP_009762420.1">
    <property type="nucleotide sequence ID" value="NZ_CP141049.1"/>
</dbReference>
<evidence type="ECO:0008006" key="5">
    <source>
        <dbReference type="Google" id="ProtNLM"/>
    </source>
</evidence>
<dbReference type="PRINTS" id="PR00080">
    <property type="entry name" value="SDRFAMILY"/>
</dbReference>
<keyword evidence="2" id="KW-0560">Oxidoreductase</keyword>
<sequence>MKQVAIVTGGARGIGRACALDLARQGFDIALVDLLEEEMAATAADILALGRDVRTYQADVVLHGRACEIVRDVHSAFGQIDFLLNNAGQSQPKGILETTEDEFDRGMAINLKSCFNYIQHAAPIMLEQGRGRIVSMSSLNALSGGVTAAVSKFAYAAAKAGILGMTRALAKELGPTIAINAICPGVILTEVGTDVTARESEIVKGIALGRLGCADDVARLVTFLATSEPCFITGQTFVVDGFQFNV</sequence>
<dbReference type="OrthoDB" id="9792355at2"/>
<dbReference type="HOGENOM" id="CLU_010194_1_3_5"/>
<dbReference type="Gene3D" id="3.40.50.720">
    <property type="entry name" value="NAD(P)-binding Rossmann-like Domain"/>
    <property type="match status" value="1"/>
</dbReference>
<organism evidence="3 4">
    <name type="scientific">Microvirga lotononidis</name>
    <dbReference type="NCBI Taxonomy" id="864069"/>
    <lineage>
        <taxon>Bacteria</taxon>
        <taxon>Pseudomonadati</taxon>
        <taxon>Pseudomonadota</taxon>
        <taxon>Alphaproteobacteria</taxon>
        <taxon>Hyphomicrobiales</taxon>
        <taxon>Methylobacteriaceae</taxon>
        <taxon>Microvirga</taxon>
    </lineage>
</organism>
<dbReference type="PROSITE" id="PS00061">
    <property type="entry name" value="ADH_SHORT"/>
    <property type="match status" value="1"/>
</dbReference>
<accession>I4YQX7</accession>
<dbReference type="PATRIC" id="fig|864069.3.peg.3154"/>
<dbReference type="Pfam" id="PF13561">
    <property type="entry name" value="adh_short_C2"/>
    <property type="match status" value="1"/>
</dbReference>
<dbReference type="EMBL" id="JH660645">
    <property type="protein sequence ID" value="EIM26369.1"/>
    <property type="molecule type" value="Genomic_DNA"/>
</dbReference>
<dbReference type="PANTHER" id="PTHR42760">
    <property type="entry name" value="SHORT-CHAIN DEHYDROGENASES/REDUCTASES FAMILY MEMBER"/>
    <property type="match status" value="1"/>
</dbReference>
<dbReference type="PRINTS" id="PR00081">
    <property type="entry name" value="GDHRDH"/>
</dbReference>
<reference evidence="3 4" key="1">
    <citation type="submission" date="2012-02" db="EMBL/GenBank/DDBJ databases">
        <title>Improved High-Quality Draft sequence of Microvirga sp. WSM3557.</title>
        <authorList>
            <consortium name="US DOE Joint Genome Institute"/>
            <person name="Lucas S."/>
            <person name="Han J."/>
            <person name="Lapidus A."/>
            <person name="Cheng J.-F."/>
            <person name="Goodwin L."/>
            <person name="Pitluck S."/>
            <person name="Peters L."/>
            <person name="Zhang X."/>
            <person name="Detter J.C."/>
            <person name="Han C."/>
            <person name="Tapia R."/>
            <person name="Land M."/>
            <person name="Hauser L."/>
            <person name="Kyrpides N."/>
            <person name="Ivanova N."/>
            <person name="Pagani I."/>
            <person name="Brau L."/>
            <person name="Yates R."/>
            <person name="O'Hara G."/>
            <person name="Rui T."/>
            <person name="Howieson J."/>
            <person name="Reeve W."/>
            <person name="Woyke T."/>
        </authorList>
    </citation>
    <scope>NUCLEOTIDE SEQUENCE [LARGE SCALE GENOMIC DNA]</scope>
    <source>
        <strain evidence="3 4">WSM3557</strain>
    </source>
</reference>
<name>I4YQX7_9HYPH</name>
<evidence type="ECO:0000313" key="3">
    <source>
        <dbReference type="EMBL" id="EIM26369.1"/>
    </source>
</evidence>
<dbReference type="FunFam" id="3.40.50.720:FF:000173">
    <property type="entry name" value="3-oxoacyl-[acyl-carrier protein] reductase"/>
    <property type="match status" value="1"/>
</dbReference>